<dbReference type="Gene3D" id="3.20.20.100">
    <property type="entry name" value="NADP-dependent oxidoreductase domain"/>
    <property type="match status" value="1"/>
</dbReference>
<dbReference type="GO" id="GO:0016491">
    <property type="term" value="F:oxidoreductase activity"/>
    <property type="evidence" value="ECO:0007669"/>
    <property type="project" value="UniProtKB-KW"/>
</dbReference>
<name>A0AAV9JBB7_9PEZI</name>
<dbReference type="EMBL" id="JAVFHQ010000041">
    <property type="protein sequence ID" value="KAK4542436.1"/>
    <property type="molecule type" value="Genomic_DNA"/>
</dbReference>
<dbReference type="InterPro" id="IPR020471">
    <property type="entry name" value="AKR"/>
</dbReference>
<protein>
    <recommendedName>
        <fullName evidence="2">NADP-dependent oxidoreductase domain-containing protein</fullName>
    </recommendedName>
</protein>
<keyword evidence="4" id="KW-1185">Reference proteome</keyword>
<organism evidence="3 4">
    <name type="scientific">Oleoguttula mirabilis</name>
    <dbReference type="NCBI Taxonomy" id="1507867"/>
    <lineage>
        <taxon>Eukaryota</taxon>
        <taxon>Fungi</taxon>
        <taxon>Dikarya</taxon>
        <taxon>Ascomycota</taxon>
        <taxon>Pezizomycotina</taxon>
        <taxon>Dothideomycetes</taxon>
        <taxon>Dothideomycetidae</taxon>
        <taxon>Mycosphaerellales</taxon>
        <taxon>Teratosphaeriaceae</taxon>
        <taxon>Oleoguttula</taxon>
    </lineage>
</organism>
<dbReference type="CDD" id="cd19071">
    <property type="entry name" value="AKR_AKR1-5-like"/>
    <property type="match status" value="1"/>
</dbReference>
<comment type="caution">
    <text evidence="3">The sequence shown here is derived from an EMBL/GenBank/DDBJ whole genome shotgun (WGS) entry which is preliminary data.</text>
</comment>
<dbReference type="AlphaFoldDB" id="A0AAV9JBB7"/>
<reference evidence="3 4" key="1">
    <citation type="submission" date="2021-11" db="EMBL/GenBank/DDBJ databases">
        <title>Black yeast isolated from Biological Soil Crust.</title>
        <authorList>
            <person name="Kurbessoian T."/>
        </authorList>
    </citation>
    <scope>NUCLEOTIDE SEQUENCE [LARGE SCALE GENOMIC DNA]</scope>
    <source>
        <strain evidence="3 4">CCFEE 5522</strain>
    </source>
</reference>
<gene>
    <name evidence="3" type="ORF">LTR36_006688</name>
</gene>
<evidence type="ECO:0000313" key="4">
    <source>
        <dbReference type="Proteomes" id="UP001324427"/>
    </source>
</evidence>
<evidence type="ECO:0000259" key="2">
    <source>
        <dbReference type="Pfam" id="PF00248"/>
    </source>
</evidence>
<dbReference type="Pfam" id="PF00248">
    <property type="entry name" value="Aldo_ket_red"/>
    <property type="match status" value="1"/>
</dbReference>
<sequence length="300" mass="32799">MAIPKAAKMPALIYGTAWKKERSRDLVRQALLAGFRGVDTAAQPKHYREDLVGLGITDAIKEGGIKRNEIYIQTKFTSTNGQDPTNLPYNPDSSITEQVNASVASSLKNLGSSRPTASEPAYIDCLLLHSPFPTPKQTQEAWRAMESHVPHSVRTLGISNVYHPPALTALYNFAIVKPVVLQNRFYRETGYDSAIRALCAEKDITYQSFWTLTANPHLLKSKVVHSVAQGAGVSLPVALYGLVLGMGRVSVLDGTTNAERMVEDIGGVQKVQAWQTTEPDMWAEARDAFTAALCTTARVV</sequence>
<evidence type="ECO:0000313" key="3">
    <source>
        <dbReference type="EMBL" id="KAK4542436.1"/>
    </source>
</evidence>
<dbReference type="Proteomes" id="UP001324427">
    <property type="component" value="Unassembled WGS sequence"/>
</dbReference>
<dbReference type="InterPro" id="IPR023210">
    <property type="entry name" value="NADP_OxRdtase_dom"/>
</dbReference>
<accession>A0AAV9JBB7</accession>
<dbReference type="InterPro" id="IPR036812">
    <property type="entry name" value="NAD(P)_OxRdtase_dom_sf"/>
</dbReference>
<evidence type="ECO:0000256" key="1">
    <source>
        <dbReference type="ARBA" id="ARBA00023002"/>
    </source>
</evidence>
<keyword evidence="1" id="KW-0560">Oxidoreductase</keyword>
<proteinExistence type="predicted"/>
<feature type="domain" description="NADP-dependent oxidoreductase" evidence="2">
    <location>
        <begin position="18"/>
        <end position="205"/>
    </location>
</feature>
<dbReference type="SUPFAM" id="SSF51430">
    <property type="entry name" value="NAD(P)-linked oxidoreductase"/>
    <property type="match status" value="1"/>
</dbReference>
<dbReference type="PANTHER" id="PTHR11732">
    <property type="entry name" value="ALDO/KETO REDUCTASE"/>
    <property type="match status" value="1"/>
</dbReference>